<comment type="catalytic activity">
    <reaction evidence="9">
        <text>Hydrolysis of dipeptides, preferentially hydrophobic dipeptides including prolyl amino acids.</text>
        <dbReference type="EC" id="3.4.13.18"/>
    </reaction>
</comment>
<dbReference type="Pfam" id="PF01546">
    <property type="entry name" value="Peptidase_M20"/>
    <property type="match status" value="1"/>
</dbReference>
<dbReference type="NCBIfam" id="TIGR01893">
    <property type="entry name" value="aa-his-dipept"/>
    <property type="match status" value="1"/>
</dbReference>
<dbReference type="PRINTS" id="PR00934">
    <property type="entry name" value="XHISDIPTASE"/>
</dbReference>
<keyword evidence="7" id="KW-0482">Metalloprotease</keyword>
<dbReference type="GO" id="GO:0046872">
    <property type="term" value="F:metal ion binding"/>
    <property type="evidence" value="ECO:0007669"/>
    <property type="project" value="UniProtKB-KW"/>
</dbReference>
<keyword evidence="6" id="KW-0862">Zinc</keyword>
<evidence type="ECO:0000256" key="3">
    <source>
        <dbReference type="ARBA" id="ARBA00022670"/>
    </source>
</evidence>
<dbReference type="InterPro" id="IPR011650">
    <property type="entry name" value="Peptidase_M20_dimer"/>
</dbReference>
<evidence type="ECO:0000256" key="9">
    <source>
        <dbReference type="ARBA" id="ARBA00036421"/>
    </source>
</evidence>
<dbReference type="EC" id="3.4.13.18" evidence="10"/>
<sequence length="487" mass="54319">MTRVLEGLKPERVFYYFEEISKIPRCSFKEEKISNFLKKFGESHKLETYQDGALNIIIKKPGTKGYENSPTVVLQGHMDMVCEKEDEVNHDFSKDPIKLKVEGDFVKAQGTTLGGDNGIAVAMALAILESEDIPHPPLEVLITSNEESGMDGAKALDPKLINGRILINIDSEEEGVILAGCAGGERNKVRLPISWEVLDLKNKAIYSITVSGLLGGHSGMEIDKGRGNANKIMARALSFIKDECDSLCLAHIEGGSKANAIPRNGNAIIIFEKENEDRILKAIKAVNELIQMELRNTDPDFKLIVERVETKIDKVLSEDTFNRLISMLTLIPTGVESMSREIEGLVESSCNLAIVRIEENEIIVESSIRSSKEVLKSNISKQIKTVADIIRAEWESYGSYPAWEYKEDSKIREIFEKVYKDLYGTDIKVTAIHAGLECGIFAEKIPDMDMISFGPNMYGVHTPDEKLSISSTERVYDLLLNVLKEIK</sequence>
<dbReference type="Proteomes" id="UP000198828">
    <property type="component" value="Unassembled WGS sequence"/>
</dbReference>
<dbReference type="RefSeq" id="WP_093751119.1">
    <property type="nucleotide sequence ID" value="NZ_FNNG01000002.1"/>
</dbReference>
<evidence type="ECO:0000256" key="15">
    <source>
        <dbReference type="ARBA" id="ARBA00076004"/>
    </source>
</evidence>
<reference evidence="19 20" key="1">
    <citation type="submission" date="2016-10" db="EMBL/GenBank/DDBJ databases">
        <authorList>
            <person name="de Groot N.N."/>
        </authorList>
    </citation>
    <scope>NUCLEOTIDE SEQUENCE [LARGE SCALE GENOMIC DNA]</scope>
    <source>
        <strain evidence="19 20">DSM 23310</strain>
    </source>
</reference>
<dbReference type="InterPro" id="IPR001160">
    <property type="entry name" value="Peptidase_M20C"/>
</dbReference>
<evidence type="ECO:0000256" key="6">
    <source>
        <dbReference type="ARBA" id="ARBA00022833"/>
    </source>
</evidence>
<evidence type="ECO:0000256" key="2">
    <source>
        <dbReference type="ARBA" id="ARBA00001947"/>
    </source>
</evidence>
<dbReference type="OrthoDB" id="9773892at2"/>
<dbReference type="EMBL" id="FNNG01000002">
    <property type="protein sequence ID" value="SDW47730.1"/>
    <property type="molecule type" value="Genomic_DNA"/>
</dbReference>
<evidence type="ECO:0000256" key="8">
    <source>
        <dbReference type="ARBA" id="ARBA00023285"/>
    </source>
</evidence>
<dbReference type="PIRSF" id="PIRSF016599">
    <property type="entry name" value="Xaa-His_dipept"/>
    <property type="match status" value="1"/>
</dbReference>
<proteinExistence type="inferred from homology"/>
<protein>
    <recommendedName>
        <fullName evidence="13">Cytosol non-specific dipeptidase</fullName>
        <ecNumber evidence="10">3.4.13.18</ecNumber>
    </recommendedName>
    <alternativeName>
        <fullName evidence="16">Aminoacyl-histidine dipeptidase</fullName>
    </alternativeName>
    <alternativeName>
        <fullName evidence="15">Beta-alanyl-histidine dipeptidase</fullName>
    </alternativeName>
    <alternativeName>
        <fullName evidence="14">Carnosinase</fullName>
    </alternativeName>
    <alternativeName>
        <fullName evidence="11">Peptidase D</fullName>
    </alternativeName>
    <alternativeName>
        <fullName evidence="17">Xaa-His dipeptidase</fullName>
    </alternativeName>
</protein>
<evidence type="ECO:0000256" key="17">
    <source>
        <dbReference type="ARBA" id="ARBA00078074"/>
    </source>
</evidence>
<accession>A0A1H2TVC9</accession>
<dbReference type="GO" id="GO:0006508">
    <property type="term" value="P:proteolysis"/>
    <property type="evidence" value="ECO:0007669"/>
    <property type="project" value="UniProtKB-KW"/>
</dbReference>
<keyword evidence="20" id="KW-1185">Reference proteome</keyword>
<evidence type="ECO:0000256" key="5">
    <source>
        <dbReference type="ARBA" id="ARBA00022801"/>
    </source>
</evidence>
<evidence type="ECO:0000256" key="1">
    <source>
        <dbReference type="ARBA" id="ARBA00001941"/>
    </source>
</evidence>
<dbReference type="Pfam" id="PF07687">
    <property type="entry name" value="M20_dimer"/>
    <property type="match status" value="1"/>
</dbReference>
<keyword evidence="4" id="KW-0479">Metal-binding</keyword>
<dbReference type="GO" id="GO:0070573">
    <property type="term" value="F:metallodipeptidase activity"/>
    <property type="evidence" value="ECO:0007669"/>
    <property type="project" value="TreeGrafter"/>
</dbReference>
<comment type="cofactor">
    <cofactor evidence="1">
        <name>Co(2+)</name>
        <dbReference type="ChEBI" id="CHEBI:48828"/>
    </cofactor>
</comment>
<dbReference type="FunFam" id="3.40.630.10:FF:000015">
    <property type="entry name" value="Aminoacyl-histidine dipeptidase PepD"/>
    <property type="match status" value="1"/>
</dbReference>
<dbReference type="CDD" id="cd03890">
    <property type="entry name" value="M20_pepD"/>
    <property type="match status" value="1"/>
</dbReference>
<evidence type="ECO:0000256" key="16">
    <source>
        <dbReference type="ARBA" id="ARBA00077688"/>
    </source>
</evidence>
<keyword evidence="5" id="KW-0378">Hydrolase</keyword>
<evidence type="ECO:0000256" key="4">
    <source>
        <dbReference type="ARBA" id="ARBA00022723"/>
    </source>
</evidence>
<dbReference type="Gene3D" id="3.40.630.10">
    <property type="entry name" value="Zn peptidases"/>
    <property type="match status" value="2"/>
</dbReference>
<evidence type="ECO:0000256" key="11">
    <source>
        <dbReference type="ARBA" id="ARBA00044252"/>
    </source>
</evidence>
<dbReference type="FunFam" id="3.40.630.10:FF:000072">
    <property type="entry name" value="Aminoacyl-histidine dipeptidase"/>
    <property type="match status" value="1"/>
</dbReference>
<evidence type="ECO:0000256" key="7">
    <source>
        <dbReference type="ARBA" id="ARBA00023049"/>
    </source>
</evidence>
<feature type="domain" description="Peptidase M20 dimerisation" evidence="18">
    <location>
        <begin position="210"/>
        <end position="296"/>
    </location>
</feature>
<evidence type="ECO:0000256" key="14">
    <source>
        <dbReference type="ARBA" id="ARBA00075285"/>
    </source>
</evidence>
<evidence type="ECO:0000256" key="12">
    <source>
        <dbReference type="ARBA" id="ARBA00061423"/>
    </source>
</evidence>
<keyword evidence="3" id="KW-0645">Protease</keyword>
<evidence type="ECO:0000256" key="13">
    <source>
        <dbReference type="ARBA" id="ARBA00071271"/>
    </source>
</evidence>
<dbReference type="PANTHER" id="PTHR43501">
    <property type="entry name" value="CYTOSOL NON-SPECIFIC DIPEPTIDASE"/>
    <property type="match status" value="1"/>
</dbReference>
<evidence type="ECO:0000256" key="10">
    <source>
        <dbReference type="ARBA" id="ARBA00038976"/>
    </source>
</evidence>
<dbReference type="SUPFAM" id="SSF53187">
    <property type="entry name" value="Zn-dependent exopeptidases"/>
    <property type="match status" value="1"/>
</dbReference>
<organism evidence="19 20">
    <name type="scientific">Tepidimicrobium xylanilyticum</name>
    <dbReference type="NCBI Taxonomy" id="1123352"/>
    <lineage>
        <taxon>Bacteria</taxon>
        <taxon>Bacillati</taxon>
        <taxon>Bacillota</taxon>
        <taxon>Tissierellia</taxon>
        <taxon>Tissierellales</taxon>
        <taxon>Tepidimicrobiaceae</taxon>
        <taxon>Tepidimicrobium</taxon>
    </lineage>
</organism>
<dbReference type="PANTHER" id="PTHR43501:SF1">
    <property type="entry name" value="CYTOSOL NON-SPECIFIC DIPEPTIDASE"/>
    <property type="match status" value="1"/>
</dbReference>
<dbReference type="AlphaFoldDB" id="A0A1H2TVC9"/>
<keyword evidence="8" id="KW-0170">Cobalt</keyword>
<comment type="similarity">
    <text evidence="12">Belongs to the peptidase M20C family.</text>
</comment>
<evidence type="ECO:0000313" key="19">
    <source>
        <dbReference type="EMBL" id="SDW47730.1"/>
    </source>
</evidence>
<evidence type="ECO:0000313" key="20">
    <source>
        <dbReference type="Proteomes" id="UP000198828"/>
    </source>
</evidence>
<evidence type="ECO:0000259" key="18">
    <source>
        <dbReference type="Pfam" id="PF07687"/>
    </source>
</evidence>
<gene>
    <name evidence="19" type="ORF">SAMN05660923_00816</name>
</gene>
<name>A0A1H2TVC9_9FIRM</name>
<comment type="cofactor">
    <cofactor evidence="2">
        <name>Zn(2+)</name>
        <dbReference type="ChEBI" id="CHEBI:29105"/>
    </cofactor>
</comment>
<dbReference type="InterPro" id="IPR002933">
    <property type="entry name" value="Peptidase_M20"/>
</dbReference>
<dbReference type="GO" id="GO:0005829">
    <property type="term" value="C:cytosol"/>
    <property type="evidence" value="ECO:0007669"/>
    <property type="project" value="TreeGrafter"/>
</dbReference>